<evidence type="ECO:0000313" key="4">
    <source>
        <dbReference type="EMBL" id="CAA9305368.1"/>
    </source>
</evidence>
<dbReference type="EMBL" id="CADCTC010000314">
    <property type="protein sequence ID" value="CAA9305368.1"/>
    <property type="molecule type" value="Genomic_DNA"/>
</dbReference>
<keyword evidence="2" id="KW-0472">Membrane</keyword>
<protein>
    <recommendedName>
        <fullName evidence="3">BD-FAE-like domain-containing protein</fullName>
    </recommendedName>
</protein>
<dbReference type="SUPFAM" id="SSF53474">
    <property type="entry name" value="alpha/beta-Hydrolases"/>
    <property type="match status" value="1"/>
</dbReference>
<dbReference type="InterPro" id="IPR049492">
    <property type="entry name" value="BD-FAE-like_dom"/>
</dbReference>
<dbReference type="InterPro" id="IPR029058">
    <property type="entry name" value="AB_hydrolase_fold"/>
</dbReference>
<keyword evidence="1" id="KW-0378">Hydrolase</keyword>
<reference evidence="4" key="1">
    <citation type="submission" date="2020-02" db="EMBL/GenBank/DDBJ databases">
        <authorList>
            <person name="Meier V. D."/>
        </authorList>
    </citation>
    <scope>NUCLEOTIDE SEQUENCE</scope>
    <source>
        <strain evidence="4">AVDCRST_MAG77</strain>
    </source>
</reference>
<evidence type="ECO:0000259" key="3">
    <source>
        <dbReference type="Pfam" id="PF20434"/>
    </source>
</evidence>
<proteinExistence type="predicted"/>
<feature type="transmembrane region" description="Helical" evidence="2">
    <location>
        <begin position="43"/>
        <end position="63"/>
    </location>
</feature>
<dbReference type="AlphaFoldDB" id="A0A6J4KGS3"/>
<sequence length="418" mass="43275">MMGGALGIAGLTLSLAALFCAVWIVVPAPHRVLALLAVGASELSAWLLVAGGAGAGLGAAAAVRAGGGGTAWVLRVGWLSVLCGLGAAGLALVPPLQARPVATTHGAPLSPLRAMTGALTPSDSDAAVTAMSTVTYAAVDGQALHMDVYRPSHRSDASSGPGARPAVVVVHGGAWDGGKRSEQARWNRWLVARGYVVFDVDYRLVPQPNWAAATGDILCAVGTIKAQAAHWSVDPARVALLGRSAGGHLALLAAYTAAEAGAADSTIDPNDAGDQGVRPSCSVPDAAVRAVVSFYGPTDLIWGYEHPANQRVIDGRRTLEQFLGGTPHTARGIYERASPTTHVRPETPPTLLLHGGRDQFARSQHSERLASRLQVAGVPHETVLVPYAQHGFDYVFDGWGGQIVQATVARFLEAHVKG</sequence>
<dbReference type="InterPro" id="IPR050300">
    <property type="entry name" value="GDXG_lipolytic_enzyme"/>
</dbReference>
<dbReference type="PANTHER" id="PTHR48081:SF13">
    <property type="entry name" value="ALPHA_BETA HYDROLASE"/>
    <property type="match status" value="1"/>
</dbReference>
<dbReference type="Gene3D" id="3.40.50.1820">
    <property type="entry name" value="alpha/beta hydrolase"/>
    <property type="match status" value="1"/>
</dbReference>
<dbReference type="PANTHER" id="PTHR48081">
    <property type="entry name" value="AB HYDROLASE SUPERFAMILY PROTEIN C4A8.06C"/>
    <property type="match status" value="1"/>
</dbReference>
<feature type="domain" description="BD-FAE-like" evidence="3">
    <location>
        <begin position="146"/>
        <end position="373"/>
    </location>
</feature>
<feature type="transmembrane region" description="Helical" evidence="2">
    <location>
        <begin position="72"/>
        <end position="93"/>
    </location>
</feature>
<keyword evidence="2" id="KW-1133">Transmembrane helix</keyword>
<keyword evidence="2" id="KW-0812">Transmembrane</keyword>
<evidence type="ECO:0000256" key="1">
    <source>
        <dbReference type="ARBA" id="ARBA00022801"/>
    </source>
</evidence>
<organism evidence="4">
    <name type="scientific">uncultured Chloroflexota bacterium</name>
    <dbReference type="NCBI Taxonomy" id="166587"/>
    <lineage>
        <taxon>Bacteria</taxon>
        <taxon>Bacillati</taxon>
        <taxon>Chloroflexota</taxon>
        <taxon>environmental samples</taxon>
    </lineage>
</organism>
<dbReference type="Pfam" id="PF20434">
    <property type="entry name" value="BD-FAE"/>
    <property type="match status" value="1"/>
</dbReference>
<dbReference type="GO" id="GO:0016787">
    <property type="term" value="F:hydrolase activity"/>
    <property type="evidence" value="ECO:0007669"/>
    <property type="project" value="UniProtKB-KW"/>
</dbReference>
<accession>A0A6J4KGS3</accession>
<name>A0A6J4KGS3_9CHLR</name>
<gene>
    <name evidence="4" type="ORF">AVDCRST_MAG77-6044</name>
</gene>
<evidence type="ECO:0000256" key="2">
    <source>
        <dbReference type="SAM" id="Phobius"/>
    </source>
</evidence>